<keyword evidence="10" id="KW-0406">Ion transport</keyword>
<proteinExistence type="inferred from homology"/>
<keyword evidence="10" id="KW-0915">Sodium</keyword>
<feature type="transmembrane region" description="Helical" evidence="10">
    <location>
        <begin position="49"/>
        <end position="68"/>
    </location>
</feature>
<feature type="transmembrane region" description="Helical" evidence="10">
    <location>
        <begin position="20"/>
        <end position="43"/>
    </location>
</feature>
<keyword evidence="3 10" id="KW-0812">Transmembrane</keyword>
<sequence>MLKIVKMIVMKKQRQSLSELLIVGFGGGIGGSLRYLLSLLPIIGHLPLMTVAINWLGAFLLALFDAYLTKNSSQLTRWQPFIGTGIIGGFTTFSTMILQFNQLLRNNLQVAWLYIILTVFGGILMVRLGQKVGRAV</sequence>
<keyword evidence="10" id="KW-0813">Transport</keyword>
<feature type="transmembrane region" description="Helical" evidence="10">
    <location>
        <begin position="80"/>
        <end position="98"/>
    </location>
</feature>
<dbReference type="PANTHER" id="PTHR28259:SF1">
    <property type="entry name" value="FLUORIDE EXPORT PROTEIN 1-RELATED"/>
    <property type="match status" value="1"/>
</dbReference>
<evidence type="ECO:0000256" key="2">
    <source>
        <dbReference type="ARBA" id="ARBA00022475"/>
    </source>
</evidence>
<dbReference type="Proteomes" id="UP000295756">
    <property type="component" value="Chromosome"/>
</dbReference>
<dbReference type="EMBL" id="CP037939">
    <property type="protein sequence ID" value="QBR48472.1"/>
    <property type="molecule type" value="Genomic_DNA"/>
</dbReference>
<evidence type="ECO:0000256" key="1">
    <source>
        <dbReference type="ARBA" id="ARBA00004651"/>
    </source>
</evidence>
<name>A0ABX5SPW7_9LACO</name>
<feature type="binding site" evidence="10">
    <location>
        <position position="88"/>
    </location>
    <ligand>
        <name>Na(+)</name>
        <dbReference type="ChEBI" id="CHEBI:29101"/>
        <note>structural</note>
    </ligand>
</feature>
<evidence type="ECO:0000313" key="12">
    <source>
        <dbReference type="Proteomes" id="UP000295756"/>
    </source>
</evidence>
<evidence type="ECO:0000256" key="5">
    <source>
        <dbReference type="ARBA" id="ARBA00023136"/>
    </source>
</evidence>
<dbReference type="Pfam" id="PF02537">
    <property type="entry name" value="CRCB"/>
    <property type="match status" value="1"/>
</dbReference>
<evidence type="ECO:0000256" key="7">
    <source>
        <dbReference type="ARBA" id="ARBA00035120"/>
    </source>
</evidence>
<evidence type="ECO:0000313" key="11">
    <source>
        <dbReference type="EMBL" id="QBR48472.1"/>
    </source>
</evidence>
<feature type="binding site" evidence="10">
    <location>
        <position position="91"/>
    </location>
    <ligand>
        <name>Na(+)</name>
        <dbReference type="ChEBI" id="CHEBI:29101"/>
        <note>structural</note>
    </ligand>
</feature>
<accession>A0ABX5SPW7</accession>
<comment type="subcellular location">
    <subcellularLocation>
        <location evidence="1 10">Cell membrane</location>
        <topology evidence="1 10">Multi-pass membrane protein</topology>
    </subcellularLocation>
</comment>
<keyword evidence="5 10" id="KW-0472">Membrane</keyword>
<gene>
    <name evidence="10" type="primary">fluC</name>
    <name evidence="10" type="synonym">crcB</name>
    <name evidence="11" type="ORF">EW139_09430</name>
</gene>
<reference evidence="11 12" key="1">
    <citation type="submission" date="2019-03" db="EMBL/GenBank/DDBJ databases">
        <title>Complete Genome Sequence of Leuconostoc kimchii strain NKJ218 Isolated from Homemade Kimchi.</title>
        <authorList>
            <person name="Jung J.Y."/>
            <person name="Jin H.M."/>
            <person name="Jung J.-W."/>
            <person name="Lee S.-Y."/>
            <person name="Ryu B.-G."/>
            <person name="Han S.-S."/>
            <person name="Kang H.K."/>
            <person name="Choi H.W."/>
            <person name="Chung E.J."/>
            <person name="Choi K.-M."/>
        </authorList>
    </citation>
    <scope>NUCLEOTIDE SEQUENCE [LARGE SCALE GENOMIC DNA]</scope>
    <source>
        <strain evidence="11 12">NKJ218</strain>
    </source>
</reference>
<keyword evidence="2 10" id="KW-1003">Cell membrane</keyword>
<evidence type="ECO:0000256" key="4">
    <source>
        <dbReference type="ARBA" id="ARBA00022989"/>
    </source>
</evidence>
<dbReference type="PANTHER" id="PTHR28259">
    <property type="entry name" value="FLUORIDE EXPORT PROTEIN 1-RELATED"/>
    <property type="match status" value="1"/>
</dbReference>
<keyword evidence="12" id="KW-1185">Reference proteome</keyword>
<keyword evidence="4 10" id="KW-1133">Transmembrane helix</keyword>
<comment type="catalytic activity">
    <reaction evidence="8">
        <text>fluoride(in) = fluoride(out)</text>
        <dbReference type="Rhea" id="RHEA:76159"/>
        <dbReference type="ChEBI" id="CHEBI:17051"/>
    </reaction>
    <physiologicalReaction direction="left-to-right" evidence="8">
        <dbReference type="Rhea" id="RHEA:76160"/>
    </physiologicalReaction>
</comment>
<comment type="similarity">
    <text evidence="7 10">Belongs to the fluoride channel Fluc/FEX (TC 1.A.43) family.</text>
</comment>
<evidence type="ECO:0000256" key="10">
    <source>
        <dbReference type="HAMAP-Rule" id="MF_00454"/>
    </source>
</evidence>
<comment type="function">
    <text evidence="9 10">Fluoride-specific ion channel. Important for reducing fluoride concentration in the cell, thus reducing its toxicity.</text>
</comment>
<feature type="transmembrane region" description="Helical" evidence="10">
    <location>
        <begin position="110"/>
        <end position="129"/>
    </location>
</feature>
<dbReference type="InterPro" id="IPR003691">
    <property type="entry name" value="FluC"/>
</dbReference>
<keyword evidence="10" id="KW-0479">Metal-binding</keyword>
<dbReference type="HAMAP" id="MF_00454">
    <property type="entry name" value="FluC"/>
    <property type="match status" value="1"/>
</dbReference>
<evidence type="ECO:0000256" key="9">
    <source>
        <dbReference type="ARBA" id="ARBA00049940"/>
    </source>
</evidence>
<organism evidence="11 12">
    <name type="scientific">Leuconostoc kimchii</name>
    <dbReference type="NCBI Taxonomy" id="136609"/>
    <lineage>
        <taxon>Bacteria</taxon>
        <taxon>Bacillati</taxon>
        <taxon>Bacillota</taxon>
        <taxon>Bacilli</taxon>
        <taxon>Lactobacillales</taxon>
        <taxon>Lactobacillaceae</taxon>
        <taxon>Leuconostoc</taxon>
    </lineage>
</organism>
<comment type="activity regulation">
    <text evidence="10">Na(+) is not transported, but it plays an essential structural role and its presence is essential for fluoride channel function.</text>
</comment>
<protein>
    <recommendedName>
        <fullName evidence="10">Fluoride-specific ion channel FluC</fullName>
    </recommendedName>
</protein>
<evidence type="ECO:0000256" key="6">
    <source>
        <dbReference type="ARBA" id="ARBA00023303"/>
    </source>
</evidence>
<evidence type="ECO:0000256" key="8">
    <source>
        <dbReference type="ARBA" id="ARBA00035585"/>
    </source>
</evidence>
<keyword evidence="6 10" id="KW-0407">Ion channel</keyword>
<evidence type="ECO:0000256" key="3">
    <source>
        <dbReference type="ARBA" id="ARBA00022692"/>
    </source>
</evidence>